<dbReference type="Proteomes" id="UP000433483">
    <property type="component" value="Unassembled WGS sequence"/>
</dbReference>
<dbReference type="Proteomes" id="UP000486351">
    <property type="component" value="Unassembled WGS sequence"/>
</dbReference>
<accession>A0A6A3RCN0</accession>
<evidence type="ECO:0000313" key="12">
    <source>
        <dbReference type="Proteomes" id="UP000429523"/>
    </source>
</evidence>
<evidence type="ECO:0000313" key="19">
    <source>
        <dbReference type="Proteomes" id="UP000476176"/>
    </source>
</evidence>
<comment type="caution">
    <text evidence="5">The sequence shown here is derived from an EMBL/GenBank/DDBJ whole genome shotgun (WGS) entry which is preliminary data.</text>
</comment>
<dbReference type="EMBL" id="QXGB01001246">
    <property type="protein sequence ID" value="KAE9194223.1"/>
    <property type="molecule type" value="Genomic_DNA"/>
</dbReference>
<evidence type="ECO:0000313" key="9">
    <source>
        <dbReference type="EMBL" id="KAE9209726.1"/>
    </source>
</evidence>
<dbReference type="EMBL" id="QXFW01001202">
    <property type="protein sequence ID" value="KAE8994722.1"/>
    <property type="molecule type" value="Genomic_DNA"/>
</dbReference>
<evidence type="ECO:0000313" key="11">
    <source>
        <dbReference type="EMBL" id="KAE9326502.1"/>
    </source>
</evidence>
<evidence type="ECO:0000256" key="1">
    <source>
        <dbReference type="SAM" id="MobiDB-lite"/>
    </source>
</evidence>
<evidence type="ECO:0000313" key="8">
    <source>
        <dbReference type="EMBL" id="KAE9208477.1"/>
    </source>
</evidence>
<reference evidence="12 13" key="1">
    <citation type="submission" date="2018-08" db="EMBL/GenBank/DDBJ databases">
        <title>Genomic investigation of the strawberry pathogen Phytophthora fragariae indicates pathogenicity is determined by transcriptional variation in three key races.</title>
        <authorList>
            <person name="Adams T.M."/>
            <person name="Armitage A.D."/>
            <person name="Sobczyk M.K."/>
            <person name="Bates H.J."/>
            <person name="Dunwell J.M."/>
            <person name="Nellist C.F."/>
            <person name="Harrison R.J."/>
        </authorList>
    </citation>
    <scope>NUCLEOTIDE SEQUENCE [LARGE SCALE GENOMIC DNA]</scope>
    <source>
        <strain evidence="10 14">A4</strain>
        <strain evidence="9 15">BC-1</strain>
        <strain evidence="8 19">BC-23</strain>
        <strain evidence="7 13">NOV-27</strain>
        <strain evidence="6 16">NOV-5</strain>
        <strain evidence="5 17">NOV-71</strain>
        <strain evidence="11 20">NOV-77</strain>
        <strain evidence="2 12">NOV-9</strain>
        <strain evidence="4 21">ONT-3</strain>
        <strain evidence="3 18">SCRP245</strain>
    </source>
</reference>
<dbReference type="EMBL" id="QXGA01001177">
    <property type="protein sequence ID" value="KAE9126647.1"/>
    <property type="molecule type" value="Genomic_DNA"/>
</dbReference>
<sequence length="279" mass="32161">MLSRSAVRARGLFVSRLQNSIGRHPAAKTAARSFSSPPDRENSSRFKRAYNLVTELWNRSHPRLPVLQEWQEKGVFIDSLSATGQVWLFLHLHLPKKTTVDLVEFTEGARIATEANLRAMNSAAFPEFLAGKKNSSSDVADRLQQYTTPAYYNQMALRVKKNYLQRNFYVECEELIVEKAQLAGVGYRRLTEKQYEDLVAFKKPPAKRFSDATIEHLQLYLDVSTVEALNVVRLDGKTNYVQNENVYRVVFESRVTDPEEVDWRIENMFIIEQKAVQRP</sequence>
<evidence type="ECO:0000313" key="15">
    <source>
        <dbReference type="Proteomes" id="UP000440367"/>
    </source>
</evidence>
<dbReference type="Proteomes" id="UP000440367">
    <property type="component" value="Unassembled WGS sequence"/>
</dbReference>
<proteinExistence type="predicted"/>
<evidence type="ECO:0000313" key="20">
    <source>
        <dbReference type="Proteomes" id="UP000486351"/>
    </source>
</evidence>
<dbReference type="Proteomes" id="UP000460718">
    <property type="component" value="Unassembled WGS sequence"/>
</dbReference>
<evidence type="ECO:0000313" key="7">
    <source>
        <dbReference type="EMBL" id="KAE9194223.1"/>
    </source>
</evidence>
<evidence type="ECO:0000313" key="14">
    <source>
        <dbReference type="Proteomes" id="UP000437068"/>
    </source>
</evidence>
<name>A0A6A3RCN0_9STRA</name>
<dbReference type="AlphaFoldDB" id="A0A6A3RCN0"/>
<evidence type="ECO:0000313" key="6">
    <source>
        <dbReference type="EMBL" id="KAE9126647.1"/>
    </source>
</evidence>
<protein>
    <submittedName>
        <fullName evidence="5">Uncharacterized protein</fullName>
    </submittedName>
</protein>
<dbReference type="EMBL" id="QXFX01001227">
    <property type="protein sequence ID" value="KAE9094159.1"/>
    <property type="molecule type" value="Genomic_DNA"/>
</dbReference>
<dbReference type="EMBL" id="QXGC01001208">
    <property type="protein sequence ID" value="KAE9208477.1"/>
    <property type="molecule type" value="Genomic_DNA"/>
</dbReference>
<dbReference type="EMBL" id="QXGD01001287">
    <property type="protein sequence ID" value="KAE9209726.1"/>
    <property type="molecule type" value="Genomic_DNA"/>
</dbReference>
<dbReference type="EMBL" id="QXGE01001211">
    <property type="protein sequence ID" value="KAE9296019.1"/>
    <property type="molecule type" value="Genomic_DNA"/>
</dbReference>
<evidence type="ECO:0000313" key="18">
    <source>
        <dbReference type="Proteomes" id="UP000460718"/>
    </source>
</evidence>
<dbReference type="EMBL" id="QXFZ01001232">
    <property type="protein sequence ID" value="KAE9094301.1"/>
    <property type="molecule type" value="Genomic_DNA"/>
</dbReference>
<evidence type="ECO:0000313" key="21">
    <source>
        <dbReference type="Proteomes" id="UP000488956"/>
    </source>
</evidence>
<dbReference type="Proteomes" id="UP000441208">
    <property type="component" value="Unassembled WGS sequence"/>
</dbReference>
<evidence type="ECO:0000313" key="4">
    <source>
        <dbReference type="EMBL" id="KAE9094159.1"/>
    </source>
</evidence>
<evidence type="ECO:0000313" key="16">
    <source>
        <dbReference type="Proteomes" id="UP000440732"/>
    </source>
</evidence>
<dbReference type="EMBL" id="QXGF01001295">
    <property type="protein sequence ID" value="KAE8931035.1"/>
    <property type="molecule type" value="Genomic_DNA"/>
</dbReference>
<evidence type="ECO:0000313" key="10">
    <source>
        <dbReference type="EMBL" id="KAE9296019.1"/>
    </source>
</evidence>
<gene>
    <name evidence="10" type="ORF">PF001_g17066</name>
    <name evidence="9" type="ORF">PF002_g19026</name>
    <name evidence="8" type="ORF">PF004_g16749</name>
    <name evidence="7" type="ORF">PF005_g17779</name>
    <name evidence="6" type="ORF">PF006_g16683</name>
    <name evidence="5" type="ORF">PF007_g17812</name>
    <name evidence="11" type="ORF">PF008_g16631</name>
    <name evidence="2" type="ORF">PF009_g18893</name>
    <name evidence="4" type="ORF">PF010_g17216</name>
    <name evidence="3" type="ORF">PF011_g16623</name>
</gene>
<evidence type="ECO:0000313" key="17">
    <source>
        <dbReference type="Proteomes" id="UP000441208"/>
    </source>
</evidence>
<dbReference type="Proteomes" id="UP000440732">
    <property type="component" value="Unassembled WGS sequence"/>
</dbReference>
<dbReference type="Proteomes" id="UP000437068">
    <property type="component" value="Unassembled WGS sequence"/>
</dbReference>
<dbReference type="Proteomes" id="UP000476176">
    <property type="component" value="Unassembled WGS sequence"/>
</dbReference>
<organism evidence="5 17">
    <name type="scientific">Phytophthora fragariae</name>
    <dbReference type="NCBI Taxonomy" id="53985"/>
    <lineage>
        <taxon>Eukaryota</taxon>
        <taxon>Sar</taxon>
        <taxon>Stramenopiles</taxon>
        <taxon>Oomycota</taxon>
        <taxon>Peronosporomycetes</taxon>
        <taxon>Peronosporales</taxon>
        <taxon>Peronosporaceae</taxon>
        <taxon>Phytophthora</taxon>
    </lineage>
</organism>
<dbReference type="OrthoDB" id="5918597at2759"/>
<evidence type="ECO:0000313" key="3">
    <source>
        <dbReference type="EMBL" id="KAE8994722.1"/>
    </source>
</evidence>
<keyword evidence="13" id="KW-1185">Reference proteome</keyword>
<evidence type="ECO:0000313" key="2">
    <source>
        <dbReference type="EMBL" id="KAE8931035.1"/>
    </source>
</evidence>
<dbReference type="Proteomes" id="UP000429523">
    <property type="component" value="Unassembled WGS sequence"/>
</dbReference>
<evidence type="ECO:0000313" key="13">
    <source>
        <dbReference type="Proteomes" id="UP000433483"/>
    </source>
</evidence>
<dbReference type="EMBL" id="QXFY01001153">
    <property type="protein sequence ID" value="KAE9326502.1"/>
    <property type="molecule type" value="Genomic_DNA"/>
</dbReference>
<feature type="region of interest" description="Disordered" evidence="1">
    <location>
        <begin position="24"/>
        <end position="43"/>
    </location>
</feature>
<dbReference type="Proteomes" id="UP000488956">
    <property type="component" value="Unassembled WGS sequence"/>
</dbReference>
<evidence type="ECO:0000313" key="5">
    <source>
        <dbReference type="EMBL" id="KAE9094301.1"/>
    </source>
</evidence>